<evidence type="ECO:0000313" key="1">
    <source>
        <dbReference type="EMBL" id="QHU11336.1"/>
    </source>
</evidence>
<dbReference type="AlphaFoldDB" id="A0A6C0K2L8"/>
<sequence length="92" mass="10024">MELKESTLSRLKLPLQNGFHADRNRPGFFAAPFSCLDRPADMLDAATEPSGLAGLSVFSAAIPDHAIYNCSDSFLFSLQSYGTRLEPNDTCP</sequence>
<dbReference type="EMBL" id="MN740781">
    <property type="protein sequence ID" value="QHU11336.1"/>
    <property type="molecule type" value="Genomic_DNA"/>
</dbReference>
<organism evidence="1">
    <name type="scientific">viral metagenome</name>
    <dbReference type="NCBI Taxonomy" id="1070528"/>
    <lineage>
        <taxon>unclassified sequences</taxon>
        <taxon>metagenomes</taxon>
        <taxon>organismal metagenomes</taxon>
    </lineage>
</organism>
<name>A0A6C0K2L8_9ZZZZ</name>
<reference evidence="1" key="1">
    <citation type="journal article" date="2020" name="Nature">
        <title>Giant virus diversity and host interactions through global metagenomics.</title>
        <authorList>
            <person name="Schulz F."/>
            <person name="Roux S."/>
            <person name="Paez-Espino D."/>
            <person name="Jungbluth S."/>
            <person name="Walsh D.A."/>
            <person name="Denef V.J."/>
            <person name="McMahon K.D."/>
            <person name="Konstantinidis K.T."/>
            <person name="Eloe-Fadrosh E.A."/>
            <person name="Kyrpides N.C."/>
            <person name="Woyke T."/>
        </authorList>
    </citation>
    <scope>NUCLEOTIDE SEQUENCE</scope>
    <source>
        <strain evidence="1">GVMAG-S-1101165-84</strain>
    </source>
</reference>
<accession>A0A6C0K2L8</accession>
<protein>
    <submittedName>
        <fullName evidence="1">Uncharacterized protein</fullName>
    </submittedName>
</protein>
<proteinExistence type="predicted"/>